<dbReference type="HOGENOM" id="CLU_000288_7_34_1"/>
<dbReference type="EMBL" id="JEMT01010781">
    <property type="protein sequence ID" value="EXX77514.1"/>
    <property type="molecule type" value="Genomic_DNA"/>
</dbReference>
<dbReference type="InterPro" id="IPR053215">
    <property type="entry name" value="TKL_Ser/Thr_kinase"/>
</dbReference>
<proteinExistence type="predicted"/>
<dbReference type="PANTHER" id="PTHR45756:SF1">
    <property type="entry name" value="PROTEIN KINASE DOMAIN CONTAINING PROTEIN"/>
    <property type="match status" value="1"/>
</dbReference>
<dbReference type="STRING" id="1432141.A0A015LCS8"/>
<dbReference type="Pfam" id="PF07714">
    <property type="entry name" value="PK_Tyr_Ser-Thr"/>
    <property type="match status" value="1"/>
</dbReference>
<organism evidence="2 3">
    <name type="scientific">Rhizophagus irregularis (strain DAOM 197198w)</name>
    <name type="common">Glomus intraradices</name>
    <dbReference type="NCBI Taxonomy" id="1432141"/>
    <lineage>
        <taxon>Eukaryota</taxon>
        <taxon>Fungi</taxon>
        <taxon>Fungi incertae sedis</taxon>
        <taxon>Mucoromycota</taxon>
        <taxon>Glomeromycotina</taxon>
        <taxon>Glomeromycetes</taxon>
        <taxon>Glomerales</taxon>
        <taxon>Glomeraceae</taxon>
        <taxon>Rhizophagus</taxon>
    </lineage>
</organism>
<dbReference type="OrthoDB" id="2343059at2759"/>
<dbReference type="PANTHER" id="PTHR45756">
    <property type="entry name" value="PALMITOYLTRANSFERASE"/>
    <property type="match status" value="1"/>
</dbReference>
<evidence type="ECO:0000313" key="2">
    <source>
        <dbReference type="EMBL" id="EXX77514.1"/>
    </source>
</evidence>
<evidence type="ECO:0000259" key="1">
    <source>
        <dbReference type="PROSITE" id="PS50011"/>
    </source>
</evidence>
<feature type="domain" description="Protein kinase" evidence="1">
    <location>
        <begin position="66"/>
        <end position="338"/>
    </location>
</feature>
<dbReference type="GO" id="GO:0004672">
    <property type="term" value="F:protein kinase activity"/>
    <property type="evidence" value="ECO:0007669"/>
    <property type="project" value="InterPro"/>
</dbReference>
<dbReference type="InterPro" id="IPR011009">
    <property type="entry name" value="Kinase-like_dom_sf"/>
</dbReference>
<dbReference type="InterPro" id="IPR001245">
    <property type="entry name" value="Ser-Thr/Tyr_kinase_cat_dom"/>
</dbReference>
<dbReference type="InterPro" id="IPR000719">
    <property type="entry name" value="Prot_kinase_dom"/>
</dbReference>
<dbReference type="SMR" id="A0A015LCS8"/>
<keyword evidence="3" id="KW-1185">Reference proteome</keyword>
<protein>
    <submittedName>
        <fullName evidence="2">Cdc15p</fullName>
    </submittedName>
</protein>
<dbReference type="PROSITE" id="PS50011">
    <property type="entry name" value="PROTEIN_KINASE_DOM"/>
    <property type="match status" value="1"/>
</dbReference>
<dbReference type="Gene3D" id="1.10.510.10">
    <property type="entry name" value="Transferase(Phosphotransferase) domain 1"/>
    <property type="match status" value="1"/>
</dbReference>
<sequence>MVNCGVCSDCKEANTGYAWCNKCDPGRFKKEGITSGNDELDKLICERQQQTLHFYDNFEWITYDKFSEVETIGEGGFSIIYSAKWLEGAPIYDNKKSHTEPIKVALKKLKTSDIAAFTNEIKIHGECNYTNFHITQLYGITKNLNTGEFTMVLEYATNGSLRDYLKNKSKCLKWGEKLEILINIIYDLEFIHDRNYIHKDLHSGNILQFFYNGWIDTKITDLGCAQQLHDILNSSNSISVCGVFPYMAPEILNGKQYTFASDIYSFGIIIVEVSTGKPPYGNIPHDEYLAIAICNGRRPKIAKGTPKCYIDLVDRCLDADPEERPSSKEILHKIRNWRFHDSDQACYKKLFLKKMYHNNKDIKLAKEFIDEDCMINSQESSAKTMLHPGAIYTSQVMSFNSLCEPKNSVGIQVEDSEDSDSYEPKRSVGIQSEVSDLQLIDLNVLEAKVNDSKNEHFLLT</sequence>
<dbReference type="AlphaFoldDB" id="A0A015LCS8"/>
<reference evidence="2 3" key="1">
    <citation type="submission" date="2014-02" db="EMBL/GenBank/DDBJ databases">
        <title>Single nucleus genome sequencing reveals high similarity among nuclei of an endomycorrhizal fungus.</title>
        <authorList>
            <person name="Lin K."/>
            <person name="Geurts R."/>
            <person name="Zhang Z."/>
            <person name="Limpens E."/>
            <person name="Saunders D.G."/>
            <person name="Mu D."/>
            <person name="Pang E."/>
            <person name="Cao H."/>
            <person name="Cha H."/>
            <person name="Lin T."/>
            <person name="Zhou Q."/>
            <person name="Shang Y."/>
            <person name="Li Y."/>
            <person name="Ivanov S."/>
            <person name="Sharma T."/>
            <person name="Velzen R.V."/>
            <person name="Ruijter N.D."/>
            <person name="Aanen D.K."/>
            <person name="Win J."/>
            <person name="Kamoun S."/>
            <person name="Bisseling T."/>
            <person name="Huang S."/>
        </authorList>
    </citation>
    <scope>NUCLEOTIDE SEQUENCE [LARGE SCALE GENOMIC DNA]</scope>
    <source>
        <strain evidence="3">DAOM197198w</strain>
    </source>
</reference>
<comment type="caution">
    <text evidence="2">The sequence shown here is derived from an EMBL/GenBank/DDBJ whole genome shotgun (WGS) entry which is preliminary data.</text>
</comment>
<dbReference type="Proteomes" id="UP000022910">
    <property type="component" value="Unassembled WGS sequence"/>
</dbReference>
<dbReference type="SUPFAM" id="SSF56112">
    <property type="entry name" value="Protein kinase-like (PK-like)"/>
    <property type="match status" value="1"/>
</dbReference>
<accession>A0A015LCS8</accession>
<dbReference type="GO" id="GO:0005524">
    <property type="term" value="F:ATP binding"/>
    <property type="evidence" value="ECO:0007669"/>
    <property type="project" value="InterPro"/>
</dbReference>
<evidence type="ECO:0000313" key="3">
    <source>
        <dbReference type="Proteomes" id="UP000022910"/>
    </source>
</evidence>
<dbReference type="PRINTS" id="PR00109">
    <property type="entry name" value="TYRKINASE"/>
</dbReference>
<gene>
    <name evidence="2" type="ORF">RirG_023060</name>
</gene>
<name>A0A015LCS8_RHIIW</name>